<dbReference type="EMBL" id="LKHS01000004">
    <property type="protein sequence ID" value="KQH87260.1"/>
    <property type="molecule type" value="Genomic_DNA"/>
</dbReference>
<proteinExistence type="predicted"/>
<dbReference type="CDD" id="cd01948">
    <property type="entry name" value="EAL"/>
    <property type="match status" value="1"/>
</dbReference>
<dbReference type="InParanoid" id="A0A0Q2Y3G2"/>
<feature type="domain" description="EAL" evidence="1">
    <location>
        <begin position="137"/>
        <end position="390"/>
    </location>
</feature>
<dbReference type="SUPFAM" id="SSF141868">
    <property type="entry name" value="EAL domain-like"/>
    <property type="match status" value="1"/>
</dbReference>
<reference evidence="2 3" key="1">
    <citation type="submission" date="2015-08" db="EMBL/GenBank/DDBJ databases">
        <title>Antibacterial properties of a collection of Vibrionaceae strains.</title>
        <authorList>
            <person name="Giubergia S."/>
        </authorList>
    </citation>
    <scope>NUCLEOTIDE SEQUENCE [LARGE SCALE GENOMIC DNA]</scope>
    <source>
        <strain evidence="2 3">S0821</strain>
    </source>
</reference>
<keyword evidence="3" id="KW-1185">Reference proteome</keyword>
<dbReference type="PANTHER" id="PTHR33121">
    <property type="entry name" value="CYCLIC DI-GMP PHOSPHODIESTERASE PDEF"/>
    <property type="match status" value="1"/>
</dbReference>
<dbReference type="Gene3D" id="3.20.20.450">
    <property type="entry name" value="EAL domain"/>
    <property type="match status" value="1"/>
</dbReference>
<dbReference type="PROSITE" id="PS50883">
    <property type="entry name" value="EAL"/>
    <property type="match status" value="1"/>
</dbReference>
<dbReference type="RefSeq" id="WP_055465583.1">
    <property type="nucleotide sequence ID" value="NZ_LKHS01000004.1"/>
</dbReference>
<dbReference type="GO" id="GO:0071111">
    <property type="term" value="F:cyclic-guanylate-specific phosphodiesterase activity"/>
    <property type="evidence" value="ECO:0007669"/>
    <property type="project" value="InterPro"/>
</dbReference>
<evidence type="ECO:0000259" key="1">
    <source>
        <dbReference type="PROSITE" id="PS50883"/>
    </source>
</evidence>
<dbReference type="SMART" id="SM00052">
    <property type="entry name" value="EAL"/>
    <property type="match status" value="1"/>
</dbReference>
<name>A0A0Q2Y3G2_VIBFU</name>
<dbReference type="InterPro" id="IPR001633">
    <property type="entry name" value="EAL_dom"/>
</dbReference>
<gene>
    <name evidence="2" type="ORF">AMR76_05960</name>
</gene>
<dbReference type="Pfam" id="PF00563">
    <property type="entry name" value="EAL"/>
    <property type="match status" value="1"/>
</dbReference>
<dbReference type="InterPro" id="IPR035919">
    <property type="entry name" value="EAL_sf"/>
</dbReference>
<sequence>MHALIVGRRTDDNLGLGRKLKEIGIFRSVVIEEEHNALDRILSDGKIYTLFIDLLAETAEGLSFLRKINKYNCTLKCVYNIGESREALCSSIASFVSLLDFSFSGDISVHSPLKQIKDKIINGAVGKTVYNQSTKEIYFTLEELRAALLNGDFVYHYQPQYNINTGSLIGLEALARWNNHKSGVLSAALFMDDIINNDLLDDFFESIFSHGLAFQKSLMELGKLIQVSYNIDIRQLLNENFATTVIQKINAYTLDYSCVTLELTETSDVIESPLVMENIIRLANAGIKLSIDDFGVSHSSLSRLLSFPFSEIKLDAKFIRSIHDNPNSKLAINSVLSLANDMHLSLVVEGVEDISHVNLMKDIGCSLAQGFYYSKPKGSSDILNVLCQSE</sequence>
<dbReference type="PANTHER" id="PTHR33121:SF70">
    <property type="entry name" value="SIGNALING PROTEIN YKOW"/>
    <property type="match status" value="1"/>
</dbReference>
<evidence type="ECO:0000313" key="3">
    <source>
        <dbReference type="Proteomes" id="UP000051221"/>
    </source>
</evidence>
<dbReference type="Proteomes" id="UP000051221">
    <property type="component" value="Unassembled WGS sequence"/>
</dbReference>
<dbReference type="InterPro" id="IPR050706">
    <property type="entry name" value="Cyclic-di-GMP_PDE-like"/>
</dbReference>
<evidence type="ECO:0000313" key="2">
    <source>
        <dbReference type="EMBL" id="KQH87260.1"/>
    </source>
</evidence>
<comment type="caution">
    <text evidence="2">The sequence shown here is derived from an EMBL/GenBank/DDBJ whole genome shotgun (WGS) entry which is preliminary data.</text>
</comment>
<accession>A0A0Q2Y3G2</accession>
<organism evidence="2 3">
    <name type="scientific">Vibrio furnissii</name>
    <dbReference type="NCBI Taxonomy" id="29494"/>
    <lineage>
        <taxon>Bacteria</taxon>
        <taxon>Pseudomonadati</taxon>
        <taxon>Pseudomonadota</taxon>
        <taxon>Gammaproteobacteria</taxon>
        <taxon>Vibrionales</taxon>
        <taxon>Vibrionaceae</taxon>
        <taxon>Vibrio</taxon>
    </lineage>
</organism>
<protein>
    <submittedName>
        <fullName evidence="2">Diguanylate cyclase</fullName>
    </submittedName>
</protein>
<dbReference type="AlphaFoldDB" id="A0A0Q2Y3G2"/>